<keyword evidence="22" id="KW-1185">Reference proteome</keyword>
<organism evidence="21 22">
    <name type="scientific">Riccia sorocarpa</name>
    <dbReference type="NCBI Taxonomy" id="122646"/>
    <lineage>
        <taxon>Eukaryota</taxon>
        <taxon>Viridiplantae</taxon>
        <taxon>Streptophyta</taxon>
        <taxon>Embryophyta</taxon>
        <taxon>Marchantiophyta</taxon>
        <taxon>Marchantiopsida</taxon>
        <taxon>Marchantiidae</taxon>
        <taxon>Marchantiales</taxon>
        <taxon>Ricciaceae</taxon>
        <taxon>Riccia</taxon>
    </lineage>
</organism>
<evidence type="ECO:0000256" key="5">
    <source>
        <dbReference type="ARBA" id="ARBA00022723"/>
    </source>
</evidence>
<protein>
    <recommendedName>
        <fullName evidence="23">Gag-pol polyprotein</fullName>
    </recommendedName>
</protein>
<feature type="compositionally biased region" description="Basic residues" evidence="18">
    <location>
        <begin position="708"/>
        <end position="717"/>
    </location>
</feature>
<feature type="region of interest" description="Disordered" evidence="18">
    <location>
        <begin position="47"/>
        <end position="77"/>
    </location>
</feature>
<dbReference type="Pfam" id="PF22936">
    <property type="entry name" value="Pol_BBD"/>
    <property type="match status" value="1"/>
</dbReference>
<dbReference type="InterPro" id="IPR057670">
    <property type="entry name" value="SH3_retrovirus"/>
</dbReference>
<evidence type="ECO:0000256" key="13">
    <source>
        <dbReference type="ARBA" id="ARBA00022932"/>
    </source>
</evidence>
<dbReference type="Proteomes" id="UP001633002">
    <property type="component" value="Unassembled WGS sequence"/>
</dbReference>
<keyword evidence="17" id="KW-0862">Zinc</keyword>
<comment type="caution">
    <text evidence="21">The sequence shown here is derived from an EMBL/GenBank/DDBJ whole genome shotgun (WGS) entry which is preliminary data.</text>
</comment>
<evidence type="ECO:0000256" key="6">
    <source>
        <dbReference type="ARBA" id="ARBA00022741"/>
    </source>
</evidence>
<evidence type="ECO:0000256" key="18">
    <source>
        <dbReference type="SAM" id="MobiDB-lite"/>
    </source>
</evidence>
<keyword evidence="2" id="KW-1188">Viral release from host cell</keyword>
<reference evidence="21 22" key="1">
    <citation type="submission" date="2024-09" db="EMBL/GenBank/DDBJ databases">
        <title>Chromosome-scale assembly of Riccia sorocarpa.</title>
        <authorList>
            <person name="Paukszto L."/>
        </authorList>
    </citation>
    <scope>NUCLEOTIDE SEQUENCE [LARGE SCALE GENOMIC DNA]</scope>
    <source>
        <strain evidence="21">LP-2024</strain>
        <tissue evidence="21">Aerial parts of the thallus</tissue>
    </source>
</reference>
<dbReference type="PROSITE" id="PS50158">
    <property type="entry name" value="ZF_CCHC"/>
    <property type="match status" value="1"/>
</dbReference>
<dbReference type="Gene3D" id="3.30.420.10">
    <property type="entry name" value="Ribonuclease H-like superfamily/Ribonuclease H"/>
    <property type="match status" value="1"/>
</dbReference>
<evidence type="ECO:0000256" key="10">
    <source>
        <dbReference type="ARBA" id="ARBA00022842"/>
    </source>
</evidence>
<keyword evidence="14" id="KW-0917">Virion maturation</keyword>
<evidence type="ECO:0000256" key="15">
    <source>
        <dbReference type="ARBA" id="ARBA00023172"/>
    </source>
</evidence>
<dbReference type="InterPro" id="IPR001878">
    <property type="entry name" value="Znf_CCHC"/>
</dbReference>
<evidence type="ECO:0000256" key="3">
    <source>
        <dbReference type="ARBA" id="ARBA00022670"/>
    </source>
</evidence>
<keyword evidence="9" id="KW-0067">ATP-binding</keyword>
<dbReference type="InterPro" id="IPR036397">
    <property type="entry name" value="RNaseH_sf"/>
</dbReference>
<dbReference type="SUPFAM" id="SSF53098">
    <property type="entry name" value="Ribonuclease H-like"/>
    <property type="match status" value="1"/>
</dbReference>
<evidence type="ECO:0000256" key="9">
    <source>
        <dbReference type="ARBA" id="ARBA00022840"/>
    </source>
</evidence>
<evidence type="ECO:0000256" key="1">
    <source>
        <dbReference type="ARBA" id="ARBA00002180"/>
    </source>
</evidence>
<keyword evidence="17" id="KW-0863">Zinc-finger</keyword>
<feature type="region of interest" description="Disordered" evidence="18">
    <location>
        <begin position="633"/>
        <end position="717"/>
    </location>
</feature>
<keyword evidence="13" id="KW-0548">Nucleotidyltransferase</keyword>
<evidence type="ECO:0000256" key="17">
    <source>
        <dbReference type="PROSITE-ProRule" id="PRU00047"/>
    </source>
</evidence>
<keyword evidence="8" id="KW-0378">Hydrolase</keyword>
<keyword evidence="6" id="KW-0547">Nucleotide-binding</keyword>
<dbReference type="InterPro" id="IPR039537">
    <property type="entry name" value="Retrotran_Ty1/copia-like"/>
</dbReference>
<dbReference type="Pfam" id="PF25597">
    <property type="entry name" value="SH3_retrovirus"/>
    <property type="match status" value="1"/>
</dbReference>
<dbReference type="Pfam" id="PF00098">
    <property type="entry name" value="zf-CCHC"/>
    <property type="match status" value="1"/>
</dbReference>
<feature type="compositionally biased region" description="Basic and acidic residues" evidence="18">
    <location>
        <begin position="881"/>
        <end position="891"/>
    </location>
</feature>
<evidence type="ECO:0000259" key="20">
    <source>
        <dbReference type="PROSITE" id="PS50994"/>
    </source>
</evidence>
<dbReference type="InterPro" id="IPR012337">
    <property type="entry name" value="RNaseH-like_sf"/>
</dbReference>
<accession>A0ABD3GU68</accession>
<dbReference type="GO" id="GO:0015074">
    <property type="term" value="P:DNA integration"/>
    <property type="evidence" value="ECO:0007669"/>
    <property type="project" value="UniProtKB-KW"/>
</dbReference>
<evidence type="ECO:0008006" key="23">
    <source>
        <dbReference type="Google" id="ProtNLM"/>
    </source>
</evidence>
<gene>
    <name evidence="21" type="ORF">R1sor_024621</name>
</gene>
<keyword evidence="7" id="KW-0255">Endonuclease</keyword>
<feature type="domain" description="Integrase catalytic" evidence="20">
    <location>
        <begin position="402"/>
        <end position="578"/>
    </location>
</feature>
<dbReference type="GO" id="GO:0008270">
    <property type="term" value="F:zinc ion binding"/>
    <property type="evidence" value="ECO:0007669"/>
    <property type="project" value="UniProtKB-KW"/>
</dbReference>
<evidence type="ECO:0000259" key="19">
    <source>
        <dbReference type="PROSITE" id="PS50158"/>
    </source>
</evidence>
<dbReference type="InterPro" id="IPR054722">
    <property type="entry name" value="PolX-like_BBD"/>
</dbReference>
<name>A0ABD3GU68_9MARC</name>
<keyword evidence="16" id="KW-0511">Multifunctional enzyme</keyword>
<evidence type="ECO:0000256" key="16">
    <source>
        <dbReference type="ARBA" id="ARBA00023268"/>
    </source>
</evidence>
<dbReference type="SUPFAM" id="SSF57756">
    <property type="entry name" value="Retrovirus zinc finger-like domains"/>
    <property type="match status" value="1"/>
</dbReference>
<dbReference type="GO" id="GO:0006310">
    <property type="term" value="P:DNA recombination"/>
    <property type="evidence" value="ECO:0007669"/>
    <property type="project" value="UniProtKB-KW"/>
</dbReference>
<keyword evidence="4" id="KW-0540">Nuclease</keyword>
<sequence>MASFLNSIPESEKLQGDDNYTTWKWKIQSILEREGVWHAFVKPPPAVKPSAAGSTAGTSSTVTVTGGSATTSTTASAPKTLTDAQLVQQSKAMSVLKLSLSDDVIPHIIHLEDPRELWIELDKLYNTRTNAKRLATLKRFTSLKMDTSSTVTKFMREVRDLINQLAEYGDKPKEELIAGIIINALPDSFSSMVAYLSAEKQMPTLQDLNGRLKQEEDRQKTLAGPEDTDALAVRIHRYLRNRTPSRGNFDKSKIICNRCGIAGHIARDCRVDLTKQFKENKPAYALTEGSTEETITDEEMEAAIAALSLEDQNWYVDSGAAAHVTGSANGLDQIKEVGSSGIVKTAGGHSLPIHGKGTVMFRVQNGEMKKVSDILYVPGLRMPTLPQSDKICPECVAGKLTRKSFPKKASTRATEILELIHSDIWGPFPTQSIGGKRYFISFIDDHSRKCWIFTLRRKSEALETFVRFKAHIELLTGKYIKTLRTDRGGEYTAKAFAAYCAKYGIQRQLSIAYTPQQNGVSERKNRTILDRARSMVAGKNLPAFLWAEVVNTANYLINRSPTKANAGYDEVSKGYRCYSASQKKIIISRDIRFDESALGLSSTDLHNSTDLYNELLLCSKLYDESCTDSFTGTPIIPDPLSTGAEPETPTSLSTNNQPSSTEQTAALQAIQPAAVPTPEDDLPVAEPQDAPSQEPEIQPNSSIEIRGLRRSTRATKRPSHFSDYHVGMVILPEPATLQEAEQYPEWQAAMQTEMEAIHKNKTWRLAELPADKKAITAKWVFRRKDGANGKPPIYKARLVARGFQQQKGVDYKETYAPVAKWDTIRTVIATAAQNSWQLLHLDVRTAFLNGVLEEEVYMEQPPGFQALDRSKCSSSPPGILQHEDEHRSQME</sequence>
<feature type="region of interest" description="Disordered" evidence="18">
    <location>
        <begin position="867"/>
        <end position="891"/>
    </location>
</feature>
<feature type="compositionally biased region" description="Polar residues" evidence="18">
    <location>
        <begin position="648"/>
        <end position="666"/>
    </location>
</feature>
<evidence type="ECO:0000256" key="11">
    <source>
        <dbReference type="ARBA" id="ARBA00022908"/>
    </source>
</evidence>
<dbReference type="PANTHER" id="PTHR42648:SF11">
    <property type="entry name" value="TRANSPOSON TY4-P GAG-POL POLYPROTEIN"/>
    <property type="match status" value="1"/>
</dbReference>
<dbReference type="SMART" id="SM00343">
    <property type="entry name" value="ZnF_C2HC"/>
    <property type="match status" value="1"/>
</dbReference>
<evidence type="ECO:0000256" key="2">
    <source>
        <dbReference type="ARBA" id="ARBA00022612"/>
    </source>
</evidence>
<evidence type="ECO:0000256" key="14">
    <source>
        <dbReference type="ARBA" id="ARBA00023113"/>
    </source>
</evidence>
<dbReference type="PANTHER" id="PTHR42648">
    <property type="entry name" value="TRANSPOSASE, PUTATIVE-RELATED"/>
    <property type="match status" value="1"/>
</dbReference>
<evidence type="ECO:0000313" key="22">
    <source>
        <dbReference type="Proteomes" id="UP001633002"/>
    </source>
</evidence>
<proteinExistence type="predicted"/>
<comment type="function">
    <text evidence="1">The aspartyl protease (PR) mediates the proteolytic cleavages of the Gag and Gag-Pol polyproteins after assembly of the VLP.</text>
</comment>
<dbReference type="InterPro" id="IPR013103">
    <property type="entry name" value="RVT_2"/>
</dbReference>
<evidence type="ECO:0000256" key="8">
    <source>
        <dbReference type="ARBA" id="ARBA00022801"/>
    </source>
</evidence>
<dbReference type="GO" id="GO:0005524">
    <property type="term" value="F:ATP binding"/>
    <property type="evidence" value="ECO:0007669"/>
    <property type="project" value="UniProtKB-KW"/>
</dbReference>
<evidence type="ECO:0000256" key="4">
    <source>
        <dbReference type="ARBA" id="ARBA00022722"/>
    </source>
</evidence>
<dbReference type="EMBL" id="JBJQOH010000007">
    <property type="protein sequence ID" value="KAL3681665.1"/>
    <property type="molecule type" value="Genomic_DNA"/>
</dbReference>
<feature type="domain" description="CCHC-type" evidence="19">
    <location>
        <begin position="256"/>
        <end position="270"/>
    </location>
</feature>
<dbReference type="GO" id="GO:0003887">
    <property type="term" value="F:DNA-directed DNA polymerase activity"/>
    <property type="evidence" value="ECO:0007669"/>
    <property type="project" value="UniProtKB-KW"/>
</dbReference>
<dbReference type="InterPro" id="IPR036875">
    <property type="entry name" value="Znf_CCHC_sf"/>
</dbReference>
<evidence type="ECO:0000256" key="12">
    <source>
        <dbReference type="ARBA" id="ARBA00022918"/>
    </source>
</evidence>
<dbReference type="GO" id="GO:0006508">
    <property type="term" value="P:proteolysis"/>
    <property type="evidence" value="ECO:0007669"/>
    <property type="project" value="UniProtKB-KW"/>
</dbReference>
<keyword evidence="11" id="KW-0229">DNA integration</keyword>
<feature type="compositionally biased region" description="Low complexity" evidence="18">
    <location>
        <begin position="48"/>
        <end position="77"/>
    </location>
</feature>
<dbReference type="GO" id="GO:0003964">
    <property type="term" value="F:RNA-directed DNA polymerase activity"/>
    <property type="evidence" value="ECO:0007669"/>
    <property type="project" value="UniProtKB-KW"/>
</dbReference>
<keyword evidence="13" id="KW-0239">DNA-directed DNA polymerase</keyword>
<keyword evidence="15" id="KW-0233">DNA recombination</keyword>
<keyword evidence="5" id="KW-0479">Metal-binding</keyword>
<dbReference type="Pfam" id="PF14223">
    <property type="entry name" value="Retrotran_gag_2"/>
    <property type="match status" value="1"/>
</dbReference>
<dbReference type="PROSITE" id="PS50994">
    <property type="entry name" value="INTEGRASE"/>
    <property type="match status" value="1"/>
</dbReference>
<dbReference type="Pfam" id="PF07727">
    <property type="entry name" value="RVT_2"/>
    <property type="match status" value="1"/>
</dbReference>
<keyword evidence="13" id="KW-0808">Transferase</keyword>
<dbReference type="Pfam" id="PF00665">
    <property type="entry name" value="rve"/>
    <property type="match status" value="1"/>
</dbReference>
<dbReference type="GO" id="GO:0004519">
    <property type="term" value="F:endonuclease activity"/>
    <property type="evidence" value="ECO:0007669"/>
    <property type="project" value="UniProtKB-KW"/>
</dbReference>
<dbReference type="AlphaFoldDB" id="A0ABD3GU68"/>
<keyword evidence="12" id="KW-0695">RNA-directed DNA polymerase</keyword>
<dbReference type="InterPro" id="IPR001584">
    <property type="entry name" value="Integrase_cat-core"/>
</dbReference>
<evidence type="ECO:0000313" key="21">
    <source>
        <dbReference type="EMBL" id="KAL3681665.1"/>
    </source>
</evidence>
<keyword evidence="3" id="KW-0645">Protease</keyword>
<keyword evidence="10" id="KW-0460">Magnesium</keyword>
<dbReference type="GO" id="GO:0008233">
    <property type="term" value="F:peptidase activity"/>
    <property type="evidence" value="ECO:0007669"/>
    <property type="project" value="UniProtKB-KW"/>
</dbReference>
<evidence type="ECO:0000256" key="7">
    <source>
        <dbReference type="ARBA" id="ARBA00022759"/>
    </source>
</evidence>